<dbReference type="PROSITE" id="PS00211">
    <property type="entry name" value="ABC_TRANSPORTER_1"/>
    <property type="match status" value="1"/>
</dbReference>
<dbReference type="GO" id="GO:0034040">
    <property type="term" value="F:ATPase-coupled lipid transmembrane transporter activity"/>
    <property type="evidence" value="ECO:0007669"/>
    <property type="project" value="InterPro"/>
</dbReference>
<comment type="subcellular location">
    <subcellularLocation>
        <location evidence="1">Cell membrane</location>
        <topology evidence="1">Multi-pass membrane protein</topology>
    </subcellularLocation>
</comment>
<dbReference type="NCBIfam" id="NF008381">
    <property type="entry name" value="PRK11176.1"/>
    <property type="match status" value="1"/>
</dbReference>
<dbReference type="GO" id="GO:0016887">
    <property type="term" value="F:ATP hydrolysis activity"/>
    <property type="evidence" value="ECO:0007669"/>
    <property type="project" value="InterPro"/>
</dbReference>
<reference evidence="17" key="1">
    <citation type="submission" date="2019-09" db="EMBL/GenBank/DDBJ databases">
        <title>Yersinia canariae sp. nov., isolated from a human yersiniosis case.</title>
        <authorList>
            <person name="Nguyen S.V."/>
            <person name="Greig D."/>
            <person name="Hurley D."/>
            <person name="Cao Y."/>
            <person name="McCabe E."/>
            <person name="Mitchell M."/>
            <person name="Jenkins C."/>
            <person name="Fanning S."/>
        </authorList>
    </citation>
    <scope>NUCLEOTIDE SEQUENCE [LARGE SCALE GENOMIC DNA]</scope>
    <source>
        <strain evidence="17">NCTC 14382</strain>
    </source>
</reference>
<keyword evidence="5" id="KW-0997">Cell inner membrane</keyword>
<evidence type="ECO:0000256" key="10">
    <source>
        <dbReference type="ARBA" id="ARBA00022989"/>
    </source>
</evidence>
<keyword evidence="7" id="KW-0547">Nucleotide-binding</keyword>
<dbReference type="GO" id="GO:0015421">
    <property type="term" value="F:ABC-type oligopeptide transporter activity"/>
    <property type="evidence" value="ECO:0007669"/>
    <property type="project" value="TreeGrafter"/>
</dbReference>
<dbReference type="InterPro" id="IPR027417">
    <property type="entry name" value="P-loop_NTPase"/>
</dbReference>
<dbReference type="NCBIfam" id="TIGR02203">
    <property type="entry name" value="MsbA_lipidA"/>
    <property type="match status" value="1"/>
</dbReference>
<dbReference type="AlphaFoldDB" id="A0A857EYY7"/>
<feature type="transmembrane region" description="Helical" evidence="13">
    <location>
        <begin position="142"/>
        <end position="163"/>
    </location>
</feature>
<feature type="domain" description="ABC transporter" evidence="14">
    <location>
        <begin position="342"/>
        <end position="578"/>
    </location>
</feature>
<dbReference type="PANTHER" id="PTHR43394:SF1">
    <property type="entry name" value="ATP-BINDING CASSETTE SUB-FAMILY B MEMBER 10, MITOCHONDRIAL"/>
    <property type="match status" value="1"/>
</dbReference>
<evidence type="ECO:0000256" key="8">
    <source>
        <dbReference type="ARBA" id="ARBA00022840"/>
    </source>
</evidence>
<evidence type="ECO:0000256" key="12">
    <source>
        <dbReference type="ARBA" id="ARBA00023136"/>
    </source>
</evidence>
<comment type="subunit">
    <text evidence="2">Homodimer.</text>
</comment>
<evidence type="ECO:0000256" key="4">
    <source>
        <dbReference type="ARBA" id="ARBA00022475"/>
    </source>
</evidence>
<dbReference type="InterPro" id="IPR039421">
    <property type="entry name" value="Type_1_exporter"/>
</dbReference>
<organism evidence="16 17">
    <name type="scientific">Yersinia canariae</name>
    <dbReference type="NCBI Taxonomy" id="2607663"/>
    <lineage>
        <taxon>Bacteria</taxon>
        <taxon>Pseudomonadati</taxon>
        <taxon>Pseudomonadota</taxon>
        <taxon>Gammaproteobacteria</taxon>
        <taxon>Enterobacterales</taxon>
        <taxon>Yersiniaceae</taxon>
        <taxon>Yersinia</taxon>
    </lineage>
</organism>
<feature type="transmembrane region" description="Helical" evidence="13">
    <location>
        <begin position="275"/>
        <end position="295"/>
    </location>
</feature>
<evidence type="ECO:0000313" key="16">
    <source>
        <dbReference type="EMBL" id="QHB32204.1"/>
    </source>
</evidence>
<dbReference type="EMBL" id="CP043727">
    <property type="protein sequence ID" value="QHB32204.1"/>
    <property type="molecule type" value="Genomic_DNA"/>
</dbReference>
<dbReference type="Pfam" id="PF00664">
    <property type="entry name" value="ABC_membrane"/>
    <property type="match status" value="1"/>
</dbReference>
<dbReference type="GO" id="GO:0005524">
    <property type="term" value="F:ATP binding"/>
    <property type="evidence" value="ECO:0007669"/>
    <property type="project" value="UniProtKB-KW"/>
</dbReference>
<keyword evidence="9" id="KW-1278">Translocase</keyword>
<evidence type="ECO:0000256" key="3">
    <source>
        <dbReference type="ARBA" id="ARBA00022448"/>
    </source>
</evidence>
<keyword evidence="11" id="KW-0445">Lipid transport</keyword>
<gene>
    <name evidence="16" type="primary">msbA</name>
    <name evidence="16" type="ORF">F0T03_08540</name>
</gene>
<evidence type="ECO:0000256" key="7">
    <source>
        <dbReference type="ARBA" id="ARBA00022741"/>
    </source>
</evidence>
<keyword evidence="12 13" id="KW-0472">Membrane</keyword>
<evidence type="ECO:0000259" key="15">
    <source>
        <dbReference type="PROSITE" id="PS50929"/>
    </source>
</evidence>
<dbReference type="PROSITE" id="PS50893">
    <property type="entry name" value="ABC_TRANSPORTER_2"/>
    <property type="match status" value="1"/>
</dbReference>
<dbReference type="InterPro" id="IPR003593">
    <property type="entry name" value="AAA+_ATPase"/>
</dbReference>
<dbReference type="GO" id="GO:0042802">
    <property type="term" value="F:identical protein binding"/>
    <property type="evidence" value="ECO:0007669"/>
    <property type="project" value="UniProtKB-ARBA"/>
</dbReference>
<dbReference type="InterPro" id="IPR017871">
    <property type="entry name" value="ABC_transporter-like_CS"/>
</dbReference>
<keyword evidence="8 16" id="KW-0067">ATP-binding</keyword>
<dbReference type="InterPro" id="IPR003439">
    <property type="entry name" value="ABC_transporter-like_ATP-bd"/>
</dbReference>
<feature type="transmembrane region" description="Helical" evidence="13">
    <location>
        <begin position="244"/>
        <end position="269"/>
    </location>
</feature>
<evidence type="ECO:0000259" key="14">
    <source>
        <dbReference type="PROSITE" id="PS50893"/>
    </source>
</evidence>
<evidence type="ECO:0000313" key="17">
    <source>
        <dbReference type="Proteomes" id="UP000464402"/>
    </source>
</evidence>
<dbReference type="PROSITE" id="PS50929">
    <property type="entry name" value="ABC_TM1F"/>
    <property type="match status" value="1"/>
</dbReference>
<dbReference type="InterPro" id="IPR011917">
    <property type="entry name" value="ABC_transpr_lipidA"/>
</dbReference>
<feature type="transmembrane region" description="Helical" evidence="13">
    <location>
        <begin position="169"/>
        <end position="186"/>
    </location>
</feature>
<evidence type="ECO:0000256" key="9">
    <source>
        <dbReference type="ARBA" id="ARBA00022967"/>
    </source>
</evidence>
<dbReference type="CDD" id="cd03251">
    <property type="entry name" value="ABCC_MsbA"/>
    <property type="match status" value="1"/>
</dbReference>
<feature type="transmembrane region" description="Helical" evidence="13">
    <location>
        <begin position="68"/>
        <end position="93"/>
    </location>
</feature>
<dbReference type="RefSeq" id="WP_159677817.1">
    <property type="nucleotide sequence ID" value="NZ_CP043727.1"/>
</dbReference>
<evidence type="ECO:0000256" key="1">
    <source>
        <dbReference type="ARBA" id="ARBA00004651"/>
    </source>
</evidence>
<dbReference type="CDD" id="cd18552">
    <property type="entry name" value="ABC_6TM_MsbA_like"/>
    <property type="match status" value="1"/>
</dbReference>
<keyword evidence="6 13" id="KW-0812">Transmembrane</keyword>
<dbReference type="InterPro" id="IPR011527">
    <property type="entry name" value="ABC1_TM_dom"/>
</dbReference>
<keyword evidence="10 13" id="KW-1133">Transmembrane helix</keyword>
<dbReference type="Pfam" id="PF00005">
    <property type="entry name" value="ABC_tran"/>
    <property type="match status" value="1"/>
</dbReference>
<dbReference type="GO" id="GO:0005886">
    <property type="term" value="C:plasma membrane"/>
    <property type="evidence" value="ECO:0007669"/>
    <property type="project" value="UniProtKB-SubCell"/>
</dbReference>
<dbReference type="SUPFAM" id="SSF90123">
    <property type="entry name" value="ABC transporter transmembrane region"/>
    <property type="match status" value="1"/>
</dbReference>
<evidence type="ECO:0000256" key="6">
    <source>
        <dbReference type="ARBA" id="ARBA00022692"/>
    </source>
</evidence>
<evidence type="ECO:0000256" key="13">
    <source>
        <dbReference type="SAM" id="Phobius"/>
    </source>
</evidence>
<name>A0A857EYY7_9GAMM</name>
<dbReference type="PANTHER" id="PTHR43394">
    <property type="entry name" value="ATP-DEPENDENT PERMEASE MDL1, MITOCHONDRIAL"/>
    <property type="match status" value="1"/>
</dbReference>
<sequence>MINDKDLSTWQTFRRLWPLISPYKTGLVVAAIALILNAASDTFMLSLLKPLLDDGFGKANSSILKWMPLAVIGLMVVRGITGFVSSYCISWVSGKVVMHIRRRLFSHMMGMPVSFFDQQSTGTLLSRITYDSEQVAASSSGALVTVVREGASIIGLFIMMFYYSWQLSLILIVIAPIVSVSIRLVSKRFRNISKNMQSTMGEVTTSAEQMLKGHKEVLIFGGQKVETERFEAVSNRMRQQGMKLVSASSISDPIIQLIASFALAFVLYAASFPSVMETLTAGTITVVFSAMIALMRPLKSLTNVNAQFQRGMAACQTLFTILDMEQEKDEGKREVERAKGEIEFRHVTFYYPGKDTPALNDINMHIEAGKTVALVGRSGSGKSTIANLLTRFYDVSEGSILLDGHDLREYRLGALRNQVALVSQNVHLFNDTVANNIAYARDEQYSRAEIEEAARMAYAMDFINKMENGLDTVIGENGIMLSGGQRQRIAIARALLRDCPILILDEATSALDTESERAIQSALDELQKNRTSLVIAHRLSTIEKADEILVIEDGRIVERGMHAELLAKKGAYAQLNRMQFGQ</sequence>
<feature type="domain" description="ABC transmembrane type-1" evidence="15">
    <location>
        <begin position="28"/>
        <end position="310"/>
    </location>
</feature>
<keyword evidence="4" id="KW-1003">Cell membrane</keyword>
<proteinExistence type="predicted"/>
<dbReference type="InterPro" id="IPR036640">
    <property type="entry name" value="ABC1_TM_sf"/>
</dbReference>
<keyword evidence="17" id="KW-1185">Reference proteome</keyword>
<protein>
    <submittedName>
        <fullName evidence="16">Lipid A ABC transporter ATP-binding protein/permease MsbA</fullName>
    </submittedName>
</protein>
<evidence type="ECO:0000256" key="11">
    <source>
        <dbReference type="ARBA" id="ARBA00023055"/>
    </source>
</evidence>
<dbReference type="FunFam" id="1.20.1560.10:FF:000008">
    <property type="entry name" value="Lipid A export ATP-binding/permease protein MsbA"/>
    <property type="match status" value="1"/>
</dbReference>
<dbReference type="SUPFAM" id="SSF52540">
    <property type="entry name" value="P-loop containing nucleoside triphosphate hydrolases"/>
    <property type="match status" value="1"/>
</dbReference>
<dbReference type="FunFam" id="3.40.50.300:FF:000140">
    <property type="entry name" value="Lipid A export ATP-binding/permease protein MsbA"/>
    <property type="match status" value="1"/>
</dbReference>
<accession>A0A857EYY7</accession>
<dbReference type="Proteomes" id="UP000464402">
    <property type="component" value="Chromosome"/>
</dbReference>
<evidence type="ECO:0000256" key="5">
    <source>
        <dbReference type="ARBA" id="ARBA00022519"/>
    </source>
</evidence>
<keyword evidence="3" id="KW-0813">Transport</keyword>
<dbReference type="SMART" id="SM00382">
    <property type="entry name" value="AAA"/>
    <property type="match status" value="1"/>
</dbReference>
<evidence type="ECO:0000256" key="2">
    <source>
        <dbReference type="ARBA" id="ARBA00011738"/>
    </source>
</evidence>
<dbReference type="KEGG" id="yca:F0T03_08540"/>
<dbReference type="Gene3D" id="3.40.50.300">
    <property type="entry name" value="P-loop containing nucleotide triphosphate hydrolases"/>
    <property type="match status" value="1"/>
</dbReference>
<dbReference type="Gene3D" id="1.20.1560.10">
    <property type="entry name" value="ABC transporter type 1, transmembrane domain"/>
    <property type="match status" value="1"/>
</dbReference>